<dbReference type="Proteomes" id="UP001255416">
    <property type="component" value="Unassembled WGS sequence"/>
</dbReference>
<dbReference type="EMBL" id="JASMWN010000016">
    <property type="protein sequence ID" value="MDU9005771.1"/>
    <property type="molecule type" value="Genomic_DNA"/>
</dbReference>
<sequence>MALRFVLIVFLIVALPAQAGTDRGPFLDMARKGWVYELRSAMWPRAADMPPIRINGRDMAGSVLCLIGEPPHPQTLQVLQGFAALMHEVFGKPLPLRFADTGLAACGTGRIVFLRLYSGATPHGALNDDLRRMDLSYGIGFPKGRNQWVLSPAQAQTFFGRNGMATHMLVKQSRQAVPTALEQKFFASILIEELYQSFTFGMDILHFDLQARFLSKLEEAPINLRNLAWDSPRFMQGLLRSNPARLCPFDVFMLHALARSPVEQTNSPEFLSFIETRFDDLEQLAGATVARAEHALIVDSACTSN</sequence>
<feature type="chain" id="PRO_5047101440" evidence="1">
    <location>
        <begin position="20"/>
        <end position="305"/>
    </location>
</feature>
<feature type="signal peptide" evidence="1">
    <location>
        <begin position="1"/>
        <end position="19"/>
    </location>
</feature>
<name>A0ABU3VHW7_9RHOB</name>
<evidence type="ECO:0000256" key="1">
    <source>
        <dbReference type="SAM" id="SignalP"/>
    </source>
</evidence>
<reference evidence="3" key="1">
    <citation type="submission" date="2023-05" db="EMBL/GenBank/DDBJ databases">
        <title>Sedimentitalea sp. nov. JM2-8.</title>
        <authorList>
            <person name="Huang J."/>
        </authorList>
    </citation>
    <scope>NUCLEOTIDE SEQUENCE [LARGE SCALE GENOMIC DNA]</scope>
    <source>
        <strain evidence="3">KHS03</strain>
    </source>
</reference>
<proteinExistence type="predicted"/>
<evidence type="ECO:0000313" key="3">
    <source>
        <dbReference type="Proteomes" id="UP001255416"/>
    </source>
</evidence>
<gene>
    <name evidence="2" type="ORF">QO231_18225</name>
</gene>
<accession>A0ABU3VHW7</accession>
<comment type="caution">
    <text evidence="2">The sequence shown here is derived from an EMBL/GenBank/DDBJ whole genome shotgun (WGS) entry which is preliminary data.</text>
</comment>
<evidence type="ECO:0000313" key="2">
    <source>
        <dbReference type="EMBL" id="MDU9005771.1"/>
    </source>
</evidence>
<keyword evidence="1" id="KW-0732">Signal</keyword>
<organism evidence="2 3">
    <name type="scientific">Sedimentitalea todarodis</name>
    <dbReference type="NCBI Taxonomy" id="1631240"/>
    <lineage>
        <taxon>Bacteria</taxon>
        <taxon>Pseudomonadati</taxon>
        <taxon>Pseudomonadota</taxon>
        <taxon>Alphaproteobacteria</taxon>
        <taxon>Rhodobacterales</taxon>
        <taxon>Paracoccaceae</taxon>
        <taxon>Sedimentitalea</taxon>
    </lineage>
</organism>
<keyword evidence="3" id="KW-1185">Reference proteome</keyword>
<dbReference type="RefSeq" id="WP_316779689.1">
    <property type="nucleotide sequence ID" value="NZ_JASMWN010000016.1"/>
</dbReference>
<protein>
    <submittedName>
        <fullName evidence="2">Uncharacterized protein</fullName>
    </submittedName>
</protein>